<comment type="caution">
    <text evidence="1">The sequence shown here is derived from an EMBL/GenBank/DDBJ whole genome shotgun (WGS) entry which is preliminary data.</text>
</comment>
<accession>A0ACC2VU95</accession>
<sequence length="167" mass="18951">MANPPNQRPPYEVVVADTPELVQACHDIRIEVFVTEQGFSMEDEMDQYDASGKSAHLLLNKLEESQVEGEKKRVPIGVVRIITAKNKLGRLAILKPYRSYGFGKVLVMSVHDWARNQLQADDDKITIALHSQIHAIPFYEKCGYRSEGERFDEDGAPHQKMVIDITK</sequence>
<proteinExistence type="predicted"/>
<reference evidence="1" key="1">
    <citation type="submission" date="2023-04" db="EMBL/GenBank/DDBJ databases">
        <title>Draft Genome sequencing of Naganishia species isolated from polar environments using Oxford Nanopore Technology.</title>
        <authorList>
            <person name="Leo P."/>
            <person name="Venkateswaran K."/>
        </authorList>
    </citation>
    <scope>NUCLEOTIDE SEQUENCE</scope>
    <source>
        <strain evidence="1">MNA-CCFEE 5262</strain>
    </source>
</reference>
<name>A0ACC2VU95_9TREE</name>
<evidence type="ECO:0000313" key="2">
    <source>
        <dbReference type="Proteomes" id="UP001230649"/>
    </source>
</evidence>
<keyword evidence="2" id="KW-1185">Reference proteome</keyword>
<protein>
    <submittedName>
        <fullName evidence="1">Uncharacterized protein</fullName>
    </submittedName>
</protein>
<dbReference type="EMBL" id="JASBWS010000060">
    <property type="protein sequence ID" value="KAJ9103014.1"/>
    <property type="molecule type" value="Genomic_DNA"/>
</dbReference>
<dbReference type="Proteomes" id="UP001230649">
    <property type="component" value="Unassembled WGS sequence"/>
</dbReference>
<evidence type="ECO:0000313" key="1">
    <source>
        <dbReference type="EMBL" id="KAJ9103014.1"/>
    </source>
</evidence>
<gene>
    <name evidence="1" type="ORF">QFC20_004822</name>
</gene>
<organism evidence="1 2">
    <name type="scientific">Naganishia adeliensis</name>
    <dbReference type="NCBI Taxonomy" id="92952"/>
    <lineage>
        <taxon>Eukaryota</taxon>
        <taxon>Fungi</taxon>
        <taxon>Dikarya</taxon>
        <taxon>Basidiomycota</taxon>
        <taxon>Agaricomycotina</taxon>
        <taxon>Tremellomycetes</taxon>
        <taxon>Filobasidiales</taxon>
        <taxon>Filobasidiaceae</taxon>
        <taxon>Naganishia</taxon>
    </lineage>
</organism>